<sequence length="637" mass="67314">MRRPSVRRIVASALAAVLAASLLQFSANSEPATAIGEPTFTNPLVQEADPTIEFYQGNYYYAATTWSGDVTMRKSPTLEGLKTAASMTVYSDTATDRSANMWAPELKRLQGPNGWRWYLMYTMGTPGNYDNQRMHALESSGDDPLGPYSYKGRPIPTTAWNIDGSYLELNGELFVVWSQFAPAPDGRQSNWIARMTNPWTAVSAGTILSQPTLSWETQGGAVNEGPVALQRGGETFMVYSASGCWTPDYKLGMLTYNGGDPAVAASWTKGANPVFEKANGVFGPGHNDFFMSPDGSEYWNLYHGNNASTDGCSTTRSSRAQKVNWDAAGKPLFGQPAATTTAIAVPSGERGPITAPIVSAPFELVNRNSGLCATIAGNSTADGGGLVQAACANSKTAHTSWKLDSTADGYYRLVNAASNKVLDAANCATANGTAVRQWSWVANACQEWRPAPGADGFVTLTNRNASKVLDVANCSLATGASIALWTGLGNACQQWALRPVGAVSIVSVASGKSFDVPDCSTAAGAGLQQWQYTGSVCQRYTFTAAANGYVQIHPSSAVGLCLTVTGASAADGAAVTQATCGASSSWKIDPLADGTVRIVAAHSGKVLDLAGCGRADGTRINQYGWLDNQCQRFRITI</sequence>
<comment type="similarity">
    <text evidence="1">Belongs to the glycosyl hydrolase 43 family.</text>
</comment>
<dbReference type="Proteomes" id="UP000219440">
    <property type="component" value="Unassembled WGS sequence"/>
</dbReference>
<evidence type="ECO:0000256" key="1">
    <source>
        <dbReference type="ARBA" id="ARBA00009865"/>
    </source>
</evidence>
<dbReference type="GO" id="GO:0005975">
    <property type="term" value="P:carbohydrate metabolic process"/>
    <property type="evidence" value="ECO:0007669"/>
    <property type="project" value="InterPro"/>
</dbReference>
<dbReference type="Gene3D" id="2.115.10.20">
    <property type="entry name" value="Glycosyl hydrolase domain, family 43"/>
    <property type="match status" value="1"/>
</dbReference>
<dbReference type="CDD" id="cd18820">
    <property type="entry name" value="GH43_LbAraf43-like"/>
    <property type="match status" value="1"/>
</dbReference>
<dbReference type="CDD" id="cd23457">
    <property type="entry name" value="beta-trefoil_Ricin_SaAF-like"/>
    <property type="match status" value="1"/>
</dbReference>
<name>A0A2C9A3P3_9MICO</name>
<evidence type="ECO:0000256" key="4">
    <source>
        <dbReference type="ARBA" id="ARBA00023295"/>
    </source>
</evidence>
<dbReference type="PANTHER" id="PTHR43817:SF1">
    <property type="entry name" value="HYDROLASE, FAMILY 43, PUTATIVE (AFU_ORTHOLOGUE AFUA_3G01660)-RELATED"/>
    <property type="match status" value="1"/>
</dbReference>
<dbReference type="SMART" id="SM00458">
    <property type="entry name" value="RICIN"/>
    <property type="match status" value="2"/>
</dbReference>
<evidence type="ECO:0000313" key="7">
    <source>
        <dbReference type="EMBL" id="SOE74001.1"/>
    </source>
</evidence>
<keyword evidence="3" id="KW-0378">Hydrolase</keyword>
<feature type="domain" description="Ricin B lectin" evidence="6">
    <location>
        <begin position="360"/>
        <end position="498"/>
    </location>
</feature>
<evidence type="ECO:0000256" key="2">
    <source>
        <dbReference type="ARBA" id="ARBA00022729"/>
    </source>
</evidence>
<organism evidence="7 8">
    <name type="scientific">Salinibacterium xinjiangense</name>
    <dbReference type="NCBI Taxonomy" id="386302"/>
    <lineage>
        <taxon>Bacteria</taxon>
        <taxon>Bacillati</taxon>
        <taxon>Actinomycetota</taxon>
        <taxon>Actinomycetes</taxon>
        <taxon>Micrococcales</taxon>
        <taxon>Microbacteriaceae</taxon>
        <taxon>Salinibacterium</taxon>
    </lineage>
</organism>
<feature type="signal peptide" evidence="5">
    <location>
        <begin position="1"/>
        <end position="26"/>
    </location>
</feature>
<accession>A0A2C9A3P3</accession>
<proteinExistence type="inferred from homology"/>
<dbReference type="PROSITE" id="PS50231">
    <property type="entry name" value="RICIN_B_LECTIN"/>
    <property type="match status" value="2"/>
</dbReference>
<reference evidence="7 8" key="1">
    <citation type="submission" date="2017-09" db="EMBL/GenBank/DDBJ databases">
        <authorList>
            <person name="Ehlers B."/>
            <person name="Leendertz F.H."/>
        </authorList>
    </citation>
    <scope>NUCLEOTIDE SEQUENCE [LARGE SCALE GENOMIC DNA]</scope>
    <source>
        <strain evidence="7 8">CGMCC 1.05381</strain>
    </source>
</reference>
<dbReference type="AlphaFoldDB" id="A0A2C9A3P3"/>
<dbReference type="InterPro" id="IPR000772">
    <property type="entry name" value="Ricin_B_lectin"/>
</dbReference>
<feature type="chain" id="PRO_5038424485" evidence="5">
    <location>
        <begin position="27"/>
        <end position="637"/>
    </location>
</feature>
<evidence type="ECO:0000256" key="3">
    <source>
        <dbReference type="ARBA" id="ARBA00022801"/>
    </source>
</evidence>
<keyword evidence="4" id="KW-0326">Glycosidase</keyword>
<evidence type="ECO:0000259" key="6">
    <source>
        <dbReference type="SMART" id="SM00458"/>
    </source>
</evidence>
<dbReference type="EMBL" id="OCST01000006">
    <property type="protein sequence ID" value="SOE74001.1"/>
    <property type="molecule type" value="Genomic_DNA"/>
</dbReference>
<gene>
    <name evidence="7" type="ORF">SAMN06296378_2916</name>
</gene>
<dbReference type="Pfam" id="PF04616">
    <property type="entry name" value="Glyco_hydro_43"/>
    <property type="match status" value="1"/>
</dbReference>
<dbReference type="SUPFAM" id="SSF50370">
    <property type="entry name" value="Ricin B-like lectins"/>
    <property type="match status" value="2"/>
</dbReference>
<dbReference type="Pfam" id="PF14200">
    <property type="entry name" value="RicinB_lectin_2"/>
    <property type="match status" value="2"/>
</dbReference>
<feature type="domain" description="Ricin B lectin" evidence="6">
    <location>
        <begin position="500"/>
        <end position="636"/>
    </location>
</feature>
<evidence type="ECO:0000313" key="8">
    <source>
        <dbReference type="Proteomes" id="UP000219440"/>
    </source>
</evidence>
<keyword evidence="2 5" id="KW-0732">Signal</keyword>
<dbReference type="PANTHER" id="PTHR43817">
    <property type="entry name" value="GLYCOSYL HYDROLASE"/>
    <property type="match status" value="1"/>
</dbReference>
<evidence type="ECO:0000256" key="5">
    <source>
        <dbReference type="SAM" id="SignalP"/>
    </source>
</evidence>
<keyword evidence="8" id="KW-1185">Reference proteome</keyword>
<dbReference type="InterPro" id="IPR006710">
    <property type="entry name" value="Glyco_hydro_43"/>
</dbReference>
<dbReference type="SUPFAM" id="SSF75005">
    <property type="entry name" value="Arabinanase/levansucrase/invertase"/>
    <property type="match status" value="1"/>
</dbReference>
<dbReference type="RefSeq" id="WP_097061958.1">
    <property type="nucleotide sequence ID" value="NZ_BMLC01000001.1"/>
</dbReference>
<dbReference type="InterPro" id="IPR023296">
    <property type="entry name" value="Glyco_hydro_beta-prop_sf"/>
</dbReference>
<dbReference type="CDD" id="cd00161">
    <property type="entry name" value="beta-trefoil_Ricin-like"/>
    <property type="match status" value="1"/>
</dbReference>
<dbReference type="Gene3D" id="2.80.10.50">
    <property type="match status" value="3"/>
</dbReference>
<dbReference type="GO" id="GO:0004553">
    <property type="term" value="F:hydrolase activity, hydrolyzing O-glycosyl compounds"/>
    <property type="evidence" value="ECO:0007669"/>
    <property type="project" value="InterPro"/>
</dbReference>
<dbReference type="OrthoDB" id="177947at2"/>
<protein>
    <submittedName>
        <fullName evidence="7">Beta-xylosidase, GH43 family</fullName>
    </submittedName>
</protein>
<dbReference type="InterPro" id="IPR035992">
    <property type="entry name" value="Ricin_B-like_lectins"/>
</dbReference>